<evidence type="ECO:0000313" key="7">
    <source>
        <dbReference type="EMBL" id="QPP07780.1"/>
    </source>
</evidence>
<accession>A0A7T1WUD3</accession>
<name>A0A7T1WUD3_9ACTN</name>
<evidence type="ECO:0000256" key="3">
    <source>
        <dbReference type="ARBA" id="ARBA00022827"/>
    </source>
</evidence>
<dbReference type="AlphaFoldDB" id="A0A7T1WUD3"/>
<dbReference type="PRINTS" id="PR00411">
    <property type="entry name" value="PNDRDTASEI"/>
</dbReference>
<dbReference type="EMBL" id="CP048882">
    <property type="protein sequence ID" value="QPP07780.1"/>
    <property type="molecule type" value="Genomic_DNA"/>
</dbReference>
<reference evidence="8" key="1">
    <citation type="submission" date="2020-02" db="EMBL/GenBank/DDBJ databases">
        <title>Streptomyces sp. ASO4wet.</title>
        <authorList>
            <person name="Risdian C."/>
            <person name="Landwehr W."/>
            <person name="Schupp P."/>
            <person name="Wink J."/>
        </authorList>
    </citation>
    <scope>NUCLEOTIDE SEQUENCE [LARGE SCALE GENOMIC DNA]</scope>
    <source>
        <strain evidence="8">ASO4wet</strain>
    </source>
</reference>
<feature type="domain" description="FAD/NAD(P)-binding" evidence="6">
    <location>
        <begin position="5"/>
        <end position="338"/>
    </location>
</feature>
<dbReference type="Gene3D" id="3.50.50.100">
    <property type="match status" value="1"/>
</dbReference>
<sequence length="465" mass="49541">MDRPRVFIVGGGFAGVRCALGLERELDDSEAEISLVTPDDYQLYLPLLPQVASGVLTPEAVAPALRRVLRRTRIVPGTAIGVDTDAKVCVVRMITGELVNQRYDCLVLTPGSVTRTFDIPGLDRRARGMKTLAEAAYIRDHVIAQLDLAAVTHDEAERAARLRFVVVGGGYAGTESVACLQRLTAAAASRYRRIDPRWIKWHLVDHSPKLMPELGDRLGRKALAIIEARGTQVSLGVSVSDVSERTVGLTDGRSLATHTLIWTAGVAASPLIATLGAETVKGRLAVGADLRVPGRDGVFALGDAAAVPDLAAGGARHHGRACDEGVPLCPPTAQHAMRQGRRAASNVAAVLRGRPTRPYEHKNLGLVVDLGGLDALARPLGVELSGLPAQLVTRGYHLAALRTGNARMRTAASWLLDATTGNDFFRTGYLSGRHATLAGFEHTGDYPTPERVRQLAADSSVPGEC</sequence>
<evidence type="ECO:0000259" key="6">
    <source>
        <dbReference type="Pfam" id="PF07992"/>
    </source>
</evidence>
<evidence type="ECO:0000256" key="5">
    <source>
        <dbReference type="ARBA" id="ARBA00023027"/>
    </source>
</evidence>
<keyword evidence="3" id="KW-0274">FAD</keyword>
<evidence type="ECO:0000256" key="4">
    <source>
        <dbReference type="ARBA" id="ARBA00023002"/>
    </source>
</evidence>
<dbReference type="Pfam" id="PF07992">
    <property type="entry name" value="Pyr_redox_2"/>
    <property type="match status" value="1"/>
</dbReference>
<dbReference type="Proteomes" id="UP000595046">
    <property type="component" value="Chromosome"/>
</dbReference>
<keyword evidence="2" id="KW-0285">Flavoprotein</keyword>
<dbReference type="PRINTS" id="PR00368">
    <property type="entry name" value="FADPNR"/>
</dbReference>
<organism evidence="7 8">
    <name type="scientific">Streptomyces bathyalis</name>
    <dbReference type="NCBI Taxonomy" id="2710756"/>
    <lineage>
        <taxon>Bacteria</taxon>
        <taxon>Bacillati</taxon>
        <taxon>Actinomycetota</taxon>
        <taxon>Actinomycetes</taxon>
        <taxon>Kitasatosporales</taxon>
        <taxon>Streptomycetaceae</taxon>
        <taxon>Streptomyces</taxon>
    </lineage>
</organism>
<evidence type="ECO:0000256" key="2">
    <source>
        <dbReference type="ARBA" id="ARBA00022630"/>
    </source>
</evidence>
<evidence type="ECO:0000313" key="8">
    <source>
        <dbReference type="Proteomes" id="UP000595046"/>
    </source>
</evidence>
<dbReference type="PANTHER" id="PTHR43706">
    <property type="entry name" value="NADH DEHYDROGENASE"/>
    <property type="match status" value="1"/>
</dbReference>
<dbReference type="RefSeq" id="WP_197351587.1">
    <property type="nucleotide sequence ID" value="NZ_CP048882.1"/>
</dbReference>
<dbReference type="GO" id="GO:0003954">
    <property type="term" value="F:NADH dehydrogenase activity"/>
    <property type="evidence" value="ECO:0007669"/>
    <property type="project" value="InterPro"/>
</dbReference>
<dbReference type="KEGG" id="sbat:G4Z16_16780"/>
<keyword evidence="5" id="KW-0520">NAD</keyword>
<comment type="similarity">
    <text evidence="1">Belongs to the NADH dehydrogenase family.</text>
</comment>
<dbReference type="PANTHER" id="PTHR43706:SF45">
    <property type="entry name" value="NADH DEHYDROGENASE-LIKE PROTEIN RV1812C"/>
    <property type="match status" value="1"/>
</dbReference>
<dbReference type="InterPro" id="IPR036188">
    <property type="entry name" value="FAD/NAD-bd_sf"/>
</dbReference>
<protein>
    <submittedName>
        <fullName evidence="7">NAD(P)/FAD-dependent oxidoreductase</fullName>
    </submittedName>
</protein>
<evidence type="ECO:0000256" key="1">
    <source>
        <dbReference type="ARBA" id="ARBA00005272"/>
    </source>
</evidence>
<dbReference type="InterPro" id="IPR045024">
    <property type="entry name" value="NDH-2"/>
</dbReference>
<proteinExistence type="inferred from homology"/>
<keyword evidence="4" id="KW-0560">Oxidoreductase</keyword>
<dbReference type="SUPFAM" id="SSF51905">
    <property type="entry name" value="FAD/NAD(P)-binding domain"/>
    <property type="match status" value="2"/>
</dbReference>
<dbReference type="InterPro" id="IPR023753">
    <property type="entry name" value="FAD/NAD-binding_dom"/>
</dbReference>
<keyword evidence="8" id="KW-1185">Reference proteome</keyword>
<gene>
    <name evidence="7" type="ORF">G4Z16_16780</name>
</gene>